<accession>A0A5P2BEN2</accession>
<evidence type="ECO:0000313" key="7">
    <source>
        <dbReference type="Proteomes" id="UP000323046"/>
    </source>
</evidence>
<dbReference type="SUPFAM" id="SSF52540">
    <property type="entry name" value="P-loop containing nucleoside triphosphate hydrolases"/>
    <property type="match status" value="1"/>
</dbReference>
<gene>
    <name evidence="6" type="ORF">DEJ47_18720</name>
</gene>
<keyword evidence="4" id="KW-0067">ATP-binding</keyword>
<dbReference type="InterPro" id="IPR027417">
    <property type="entry name" value="P-loop_NTPase"/>
</dbReference>
<dbReference type="PROSITE" id="PS00211">
    <property type="entry name" value="ABC_TRANSPORTER_1"/>
    <property type="match status" value="1"/>
</dbReference>
<dbReference type="RefSeq" id="WP_150169813.1">
    <property type="nucleotide sequence ID" value="NZ_CP029193.1"/>
</dbReference>
<comment type="similarity">
    <text evidence="1">Belongs to the ABC transporter superfamily.</text>
</comment>
<keyword evidence="2" id="KW-0813">Transport</keyword>
<dbReference type="OrthoDB" id="9804819at2"/>
<dbReference type="AlphaFoldDB" id="A0A5P2BEN2"/>
<dbReference type="GO" id="GO:0016887">
    <property type="term" value="F:ATP hydrolysis activity"/>
    <property type="evidence" value="ECO:0007669"/>
    <property type="project" value="InterPro"/>
</dbReference>
<name>A0A5P2BEN2_STRVZ</name>
<organism evidence="6 7">
    <name type="scientific">Streptomyces venezuelae</name>
    <dbReference type="NCBI Taxonomy" id="54571"/>
    <lineage>
        <taxon>Bacteria</taxon>
        <taxon>Bacillati</taxon>
        <taxon>Actinomycetota</taxon>
        <taxon>Actinomycetes</taxon>
        <taxon>Kitasatosporales</taxon>
        <taxon>Streptomycetaceae</taxon>
        <taxon>Streptomyces</taxon>
    </lineage>
</organism>
<evidence type="ECO:0000259" key="5">
    <source>
        <dbReference type="PROSITE" id="PS50893"/>
    </source>
</evidence>
<evidence type="ECO:0000256" key="2">
    <source>
        <dbReference type="ARBA" id="ARBA00022448"/>
    </source>
</evidence>
<dbReference type="InterPro" id="IPR003439">
    <property type="entry name" value="ABC_transporter-like_ATP-bd"/>
</dbReference>
<dbReference type="PROSITE" id="PS50893">
    <property type="entry name" value="ABC_TRANSPORTER_2"/>
    <property type="match status" value="1"/>
</dbReference>
<dbReference type="PANTHER" id="PTHR43335:SF11">
    <property type="entry name" value="ABC TRANSPORTER RELATED"/>
    <property type="match status" value="1"/>
</dbReference>
<evidence type="ECO:0000256" key="1">
    <source>
        <dbReference type="ARBA" id="ARBA00005417"/>
    </source>
</evidence>
<dbReference type="PANTHER" id="PTHR43335">
    <property type="entry name" value="ABC TRANSPORTER, ATP-BINDING PROTEIN"/>
    <property type="match status" value="1"/>
</dbReference>
<protein>
    <submittedName>
        <fullName evidence="6">ABC transporter</fullName>
    </submittedName>
</protein>
<keyword evidence="7" id="KW-1185">Reference proteome</keyword>
<dbReference type="FunFam" id="3.40.50.300:FF:001220">
    <property type="entry name" value="ABC transporter ATP-binding subunit"/>
    <property type="match status" value="1"/>
</dbReference>
<dbReference type="InterPro" id="IPR003593">
    <property type="entry name" value="AAA+_ATPase"/>
</dbReference>
<evidence type="ECO:0000256" key="4">
    <source>
        <dbReference type="ARBA" id="ARBA00022840"/>
    </source>
</evidence>
<proteinExistence type="inferred from homology"/>
<dbReference type="CDD" id="cd03230">
    <property type="entry name" value="ABC_DR_subfamily_A"/>
    <property type="match status" value="1"/>
</dbReference>
<feature type="domain" description="ABC transporter" evidence="5">
    <location>
        <begin position="4"/>
        <end position="228"/>
    </location>
</feature>
<dbReference type="GO" id="GO:0005524">
    <property type="term" value="F:ATP binding"/>
    <property type="evidence" value="ECO:0007669"/>
    <property type="project" value="UniProtKB-KW"/>
</dbReference>
<dbReference type="SMART" id="SM00382">
    <property type="entry name" value="AAA"/>
    <property type="match status" value="1"/>
</dbReference>
<dbReference type="Gene3D" id="3.40.50.300">
    <property type="entry name" value="P-loop containing nucleotide triphosphate hydrolases"/>
    <property type="match status" value="1"/>
</dbReference>
<sequence length="303" mass="33415">MSTINIDHASRWFGNVVAVNDITMNIGPGVTGLLGPNGAGKSTLINMMGGFLAPSTGSVTLDDKPIWRNEQIYKDIGIVPEREAMYDFLTGREFVVANAELHGLDERAAKKALATVEMEYAQDRKISTYSKGMRQRVKMASALVHDPAVLLLDEPFNGMDPRQRMQLMELLRTMGGQGRTVLFSSHILEEVEQLASHIEVIVAGRHAASGDFRRIRRLMTDRPHRYLIRSSDDRALAAALIADPSTAGIEVDLKEGALRVQAVDFARFTTLLPRVAREHGIRLLTVSPSDESLESVFSYLVAA</sequence>
<evidence type="ECO:0000256" key="3">
    <source>
        <dbReference type="ARBA" id="ARBA00022741"/>
    </source>
</evidence>
<dbReference type="EMBL" id="CP029193">
    <property type="protein sequence ID" value="QES28188.1"/>
    <property type="molecule type" value="Genomic_DNA"/>
</dbReference>
<dbReference type="InterPro" id="IPR017871">
    <property type="entry name" value="ABC_transporter-like_CS"/>
</dbReference>
<reference evidence="6 7" key="1">
    <citation type="submission" date="2018-05" db="EMBL/GenBank/DDBJ databases">
        <title>Streptomyces venezuelae.</title>
        <authorList>
            <person name="Kim W."/>
            <person name="Lee N."/>
            <person name="Cho B.-K."/>
        </authorList>
    </citation>
    <scope>NUCLEOTIDE SEQUENCE [LARGE SCALE GENOMIC DNA]</scope>
    <source>
        <strain evidence="6 7">ATCC 14583</strain>
    </source>
</reference>
<dbReference type="Pfam" id="PF00005">
    <property type="entry name" value="ABC_tran"/>
    <property type="match status" value="1"/>
</dbReference>
<keyword evidence="3" id="KW-0547">Nucleotide-binding</keyword>
<dbReference type="Proteomes" id="UP000323046">
    <property type="component" value="Chromosome"/>
</dbReference>
<evidence type="ECO:0000313" key="6">
    <source>
        <dbReference type="EMBL" id="QES28188.1"/>
    </source>
</evidence>